<name>A0A6M8B911_9CYAN</name>
<dbReference type="KEGG" id="theu:HPC62_16145"/>
<protein>
    <submittedName>
        <fullName evidence="1">Uncharacterized protein</fullName>
    </submittedName>
</protein>
<proteinExistence type="predicted"/>
<sequence length="197" mass="20908">MPTRTQLKQKWDLKSAAKVDEIAIALFEAKSPNYTEGQEAQMYQVLQVMQAKSKTAAQVVAEFRQQEESSAPVEDTDNAAYAGAQEGIGGMQGDVVSAVLPAAVEAAVQSNVAFYQLTGALIGAPQIRQSDRVQAARNNLTAAFLSPWTGGNLAQQAHQLLQLRPDALAQMTSGDTISALPALLPQRAALPSIGSDE</sequence>
<dbReference type="RefSeq" id="WP_172357334.1">
    <property type="nucleotide sequence ID" value="NZ_CP053661.1"/>
</dbReference>
<dbReference type="EMBL" id="CP053661">
    <property type="protein sequence ID" value="QKD83524.1"/>
    <property type="molecule type" value="Genomic_DNA"/>
</dbReference>
<evidence type="ECO:0000313" key="2">
    <source>
        <dbReference type="Proteomes" id="UP000505210"/>
    </source>
</evidence>
<dbReference type="Proteomes" id="UP000505210">
    <property type="component" value="Chromosome"/>
</dbReference>
<accession>A0A6M8B911</accession>
<organism evidence="1 2">
    <name type="scientific">Thermoleptolyngbya sichuanensis A183</name>
    <dbReference type="NCBI Taxonomy" id="2737172"/>
    <lineage>
        <taxon>Bacteria</taxon>
        <taxon>Bacillati</taxon>
        <taxon>Cyanobacteriota</taxon>
        <taxon>Cyanophyceae</taxon>
        <taxon>Oculatellales</taxon>
        <taxon>Oculatellaceae</taxon>
        <taxon>Thermoleptolyngbya</taxon>
        <taxon>Thermoleptolyngbya sichuanensis</taxon>
    </lineage>
</organism>
<keyword evidence="2" id="KW-1185">Reference proteome</keyword>
<gene>
    <name evidence="1" type="ORF">HPC62_16145</name>
</gene>
<reference evidence="1 2" key="1">
    <citation type="submission" date="2020-05" db="EMBL/GenBank/DDBJ databases">
        <title>Complete genome sequence of of a novel Thermoleptolyngbya strain isolated from hot springs of Ganzi, Sichuan China.</title>
        <authorList>
            <person name="Tang J."/>
            <person name="Daroch M."/>
            <person name="Li L."/>
            <person name="Waleron K."/>
            <person name="Waleron M."/>
            <person name="Waleron M."/>
        </authorList>
    </citation>
    <scope>NUCLEOTIDE SEQUENCE [LARGE SCALE GENOMIC DNA]</scope>
    <source>
        <strain evidence="1 2">PKUAC-SCTA183</strain>
    </source>
</reference>
<evidence type="ECO:0000313" key="1">
    <source>
        <dbReference type="EMBL" id="QKD83524.1"/>
    </source>
</evidence>
<dbReference type="AlphaFoldDB" id="A0A6M8B911"/>